<proteinExistence type="predicted"/>
<dbReference type="PANTHER" id="PTHR21028:SF2">
    <property type="entry name" value="CYTH DOMAIN-CONTAINING PROTEIN"/>
    <property type="match status" value="1"/>
</dbReference>
<dbReference type="GO" id="GO:0016462">
    <property type="term" value="F:pyrophosphatase activity"/>
    <property type="evidence" value="ECO:0007669"/>
    <property type="project" value="UniProtKB-ARBA"/>
</dbReference>
<sequence length="214" mass="24615">MDNNKSICHKNNNNKIILKSFLPLFRFAQTKRYLSVKIKVNDEEEAMQWKLFSLTDSLGLVTTSEEIFYRVPKGQLKIRFAHPGKDIGELISISARISTLKEAGQFRHTLGLCLEELAIIRKKRKTFILGSVNFHLDIVDGLGTFLDIEIHPQEKNDKIDENKLFCKAQELLKQLNISTNSLLFYSSYLELFLRGEEKREESDESAFSDESVAP</sequence>
<reference evidence="2 3" key="1">
    <citation type="submission" date="2020-08" db="EMBL/GenBank/DDBJ databases">
        <authorList>
            <person name="Koutsovoulos G."/>
            <person name="Danchin GJ E."/>
        </authorList>
    </citation>
    <scope>NUCLEOTIDE SEQUENCE [LARGE SCALE GENOMIC DNA]</scope>
</reference>
<dbReference type="InterPro" id="IPR033469">
    <property type="entry name" value="CYTH-like_dom_sf"/>
</dbReference>
<dbReference type="InterPro" id="IPR008173">
    <property type="entry name" value="Adenylyl_cyclase_CyaB"/>
</dbReference>
<dbReference type="EMBL" id="CAJEWN010000284">
    <property type="protein sequence ID" value="CAD2176817.1"/>
    <property type="molecule type" value="Genomic_DNA"/>
</dbReference>
<dbReference type="OrthoDB" id="6159137at2759"/>
<dbReference type="InterPro" id="IPR023577">
    <property type="entry name" value="CYTH_domain"/>
</dbReference>
<dbReference type="Gene3D" id="2.40.320.10">
    <property type="entry name" value="Hypothetical Protein Pfu-838710-001"/>
    <property type="match status" value="1"/>
</dbReference>
<evidence type="ECO:0000313" key="2">
    <source>
        <dbReference type="EMBL" id="CAD2176817.1"/>
    </source>
</evidence>
<name>A0A6V7VPB8_MELEN</name>
<evidence type="ECO:0000259" key="1">
    <source>
        <dbReference type="Pfam" id="PF01928"/>
    </source>
</evidence>
<comment type="caution">
    <text evidence="2">The sequence shown here is derived from an EMBL/GenBank/DDBJ whole genome shotgun (WGS) entry which is preliminary data.</text>
</comment>
<protein>
    <recommendedName>
        <fullName evidence="1">CYTH domain-containing protein</fullName>
    </recommendedName>
</protein>
<dbReference type="AlphaFoldDB" id="A0A6V7VPB8"/>
<evidence type="ECO:0000313" key="3">
    <source>
        <dbReference type="Proteomes" id="UP000580250"/>
    </source>
</evidence>
<dbReference type="Pfam" id="PF01928">
    <property type="entry name" value="CYTH"/>
    <property type="match status" value="1"/>
</dbReference>
<dbReference type="Proteomes" id="UP000580250">
    <property type="component" value="Unassembled WGS sequence"/>
</dbReference>
<accession>A0A6V7VPB8</accession>
<dbReference type="PANTHER" id="PTHR21028">
    <property type="entry name" value="SI:CH211-156B7.4"/>
    <property type="match status" value="1"/>
</dbReference>
<gene>
    <name evidence="2" type="ORF">MENT_LOCUS28653</name>
</gene>
<dbReference type="SUPFAM" id="SSF55154">
    <property type="entry name" value="CYTH-like phosphatases"/>
    <property type="match status" value="1"/>
</dbReference>
<organism evidence="2 3">
    <name type="scientific">Meloidogyne enterolobii</name>
    <name type="common">Root-knot nematode worm</name>
    <name type="synonym">Meloidogyne mayaguensis</name>
    <dbReference type="NCBI Taxonomy" id="390850"/>
    <lineage>
        <taxon>Eukaryota</taxon>
        <taxon>Metazoa</taxon>
        <taxon>Ecdysozoa</taxon>
        <taxon>Nematoda</taxon>
        <taxon>Chromadorea</taxon>
        <taxon>Rhabditida</taxon>
        <taxon>Tylenchina</taxon>
        <taxon>Tylenchomorpha</taxon>
        <taxon>Tylenchoidea</taxon>
        <taxon>Meloidogynidae</taxon>
        <taxon>Meloidogyninae</taxon>
        <taxon>Meloidogyne</taxon>
    </lineage>
</organism>
<feature type="domain" description="CYTH" evidence="1">
    <location>
        <begin position="92"/>
        <end position="173"/>
    </location>
</feature>